<evidence type="ECO:0000256" key="9">
    <source>
        <dbReference type="SAM" id="Coils"/>
    </source>
</evidence>
<keyword evidence="9" id="KW-0175">Coiled coil</keyword>
<feature type="coiled-coil region" evidence="9">
    <location>
        <begin position="335"/>
        <end position="362"/>
    </location>
</feature>
<organism evidence="10 11">
    <name type="scientific">Helcococcus kunzii ATCC 51366</name>
    <dbReference type="NCBI Taxonomy" id="883114"/>
    <lineage>
        <taxon>Bacteria</taxon>
        <taxon>Bacillati</taxon>
        <taxon>Bacillota</taxon>
        <taxon>Tissierellia</taxon>
        <taxon>Tissierellales</taxon>
        <taxon>Peptoniphilaceae</taxon>
        <taxon>Helcococcus</taxon>
    </lineage>
</organism>
<comment type="similarity">
    <text evidence="1 8">Belongs to the RecN family.</text>
</comment>
<dbReference type="GO" id="GO:0005524">
    <property type="term" value="F:ATP binding"/>
    <property type="evidence" value="ECO:0007669"/>
    <property type="project" value="UniProtKB-KW"/>
</dbReference>
<dbReference type="GeneID" id="96998779"/>
<dbReference type="NCBIfam" id="TIGR00634">
    <property type="entry name" value="recN"/>
    <property type="match status" value="1"/>
</dbReference>
<comment type="function">
    <text evidence="8">May be involved in recombinational repair of damaged DNA.</text>
</comment>
<evidence type="ECO:0000313" key="11">
    <source>
        <dbReference type="Proteomes" id="UP000004191"/>
    </source>
</evidence>
<evidence type="ECO:0000313" key="10">
    <source>
        <dbReference type="EMBL" id="EHR34473.1"/>
    </source>
</evidence>
<evidence type="ECO:0000256" key="4">
    <source>
        <dbReference type="ARBA" id="ARBA00022763"/>
    </source>
</evidence>
<dbReference type="Proteomes" id="UP000004191">
    <property type="component" value="Unassembled WGS sequence"/>
</dbReference>
<gene>
    <name evidence="10" type="ORF">HMPREF9709_00780</name>
</gene>
<proteinExistence type="inferred from homology"/>
<dbReference type="SUPFAM" id="SSF52540">
    <property type="entry name" value="P-loop containing nucleoside triphosphate hydrolases"/>
    <property type="match status" value="1"/>
</dbReference>
<keyword evidence="5" id="KW-0067">ATP-binding</keyword>
<dbReference type="GO" id="GO:0006281">
    <property type="term" value="P:DNA repair"/>
    <property type="evidence" value="ECO:0007669"/>
    <property type="project" value="UniProtKB-KW"/>
</dbReference>
<evidence type="ECO:0000256" key="1">
    <source>
        <dbReference type="ARBA" id="ARBA00009441"/>
    </source>
</evidence>
<evidence type="ECO:0000256" key="5">
    <source>
        <dbReference type="ARBA" id="ARBA00022840"/>
    </source>
</evidence>
<keyword evidence="6 8" id="KW-0234">DNA repair</keyword>
<evidence type="ECO:0000256" key="8">
    <source>
        <dbReference type="PIRNR" id="PIRNR003128"/>
    </source>
</evidence>
<dbReference type="InterPro" id="IPR027417">
    <property type="entry name" value="P-loop_NTPase"/>
</dbReference>
<keyword evidence="3" id="KW-0547">Nucleotide-binding</keyword>
<dbReference type="PIRSF" id="PIRSF003128">
    <property type="entry name" value="RecN"/>
    <property type="match status" value="1"/>
</dbReference>
<protein>
    <recommendedName>
        <fullName evidence="2 8">DNA repair protein RecN</fullName>
    </recommendedName>
    <alternativeName>
        <fullName evidence="7 8">Recombination protein N</fullName>
    </alternativeName>
</protein>
<keyword evidence="4 8" id="KW-0227">DNA damage</keyword>
<dbReference type="eggNOG" id="COG0497">
    <property type="taxonomic scope" value="Bacteria"/>
</dbReference>
<dbReference type="STRING" id="883114.HMPREF9709_00780"/>
<sequence>MLINLFVKNFAIIKELNINFYKGLNILSGETGSGKSLLLKTLSILKGERFSKDFIGNFSDKTIIEAVFSSNSNVKNVLEENGIEVDENIILTRIFTHNSSITKINGRACNIKFMNQISSMLYDIHGQHSQLIVLNKSNYISIIDKFNNKTKEYKNNISKNIKLINDLIIQKDDLNISDDELEREKDLLNYQINEIESFNFDDYDEEALNNEYKKLSNQSELIVGTNSIINAINESNRSLSLKDMINIIYDKLQDLENYDNHLKDYSSDALNIKELIYDLSNNIENYSYTLEMDDERIQVIEDIFSSFHVLKLKYGKTSEEILEYLAQIKKKYDNLVNIDKIKKSLEDQILKLTNENVIISDKLTKIRKEIIKDLEKKIILELHEMNMQNIQFEISIKKKDKINKEGQDDIDFLISTNKGQELKSLSLVSSGGEISRFMLALKAVFVTNDEIDTIIFDEIDTGISGKTADIVGNKLKKISDECQLLVISHLAQIASKADNHYLLFKETSENATMTNLIHLNEEEQIREIARLISGSDITDNSLQAAKELLKEE</sequence>
<dbReference type="PANTHER" id="PTHR11059">
    <property type="entry name" value="DNA REPAIR PROTEIN RECN"/>
    <property type="match status" value="1"/>
</dbReference>
<dbReference type="Gene3D" id="3.40.50.300">
    <property type="entry name" value="P-loop containing nucleotide triphosphate hydrolases"/>
    <property type="match status" value="2"/>
</dbReference>
<dbReference type="EMBL" id="AGEI01000020">
    <property type="protein sequence ID" value="EHR34473.1"/>
    <property type="molecule type" value="Genomic_DNA"/>
</dbReference>
<dbReference type="HOGENOM" id="CLU_018297_3_1_9"/>
<evidence type="ECO:0000256" key="2">
    <source>
        <dbReference type="ARBA" id="ARBA00021315"/>
    </source>
</evidence>
<dbReference type="AlphaFoldDB" id="H3NN69"/>
<name>H3NN69_9FIRM</name>
<dbReference type="PATRIC" id="fig|883114.3.peg.772"/>
<dbReference type="GO" id="GO:0006310">
    <property type="term" value="P:DNA recombination"/>
    <property type="evidence" value="ECO:0007669"/>
    <property type="project" value="InterPro"/>
</dbReference>
<dbReference type="RefSeq" id="WP_005398135.1">
    <property type="nucleotide sequence ID" value="NZ_JH601088.1"/>
</dbReference>
<evidence type="ECO:0000256" key="3">
    <source>
        <dbReference type="ARBA" id="ARBA00022741"/>
    </source>
</evidence>
<comment type="caution">
    <text evidence="10">The sequence shown here is derived from an EMBL/GenBank/DDBJ whole genome shotgun (WGS) entry which is preliminary data.</text>
</comment>
<dbReference type="OrthoDB" id="9806954at2"/>
<dbReference type="InterPro" id="IPR004604">
    <property type="entry name" value="DNA_recomb/repair_RecN"/>
</dbReference>
<keyword evidence="11" id="KW-1185">Reference proteome</keyword>
<reference evidence="10 11" key="1">
    <citation type="submission" date="2012-01" db="EMBL/GenBank/DDBJ databases">
        <title>The Genome Sequence of Helcococcus kunzii ATCC 51366.</title>
        <authorList>
            <consortium name="The Broad Institute Genome Sequencing Platform"/>
            <person name="Earl A."/>
            <person name="Ward D."/>
            <person name="Feldgarden M."/>
            <person name="Gevers D."/>
            <person name="Huys G."/>
            <person name="Young S.K."/>
            <person name="Zeng Q."/>
            <person name="Gargeya S."/>
            <person name="Fitzgerald M."/>
            <person name="Haas B."/>
            <person name="Abouelleil A."/>
            <person name="Alvarado L."/>
            <person name="Arachchi H.M."/>
            <person name="Berlin A."/>
            <person name="Chapman S.B."/>
            <person name="Gearin G."/>
            <person name="Goldberg J."/>
            <person name="Griggs A."/>
            <person name="Gujja S."/>
            <person name="Hansen M."/>
            <person name="Heiman D."/>
            <person name="Howarth C."/>
            <person name="Larimer J."/>
            <person name="Lui A."/>
            <person name="MacDonald P.J.P."/>
            <person name="McCowen C."/>
            <person name="Montmayeur A."/>
            <person name="Murphy C."/>
            <person name="Neiman D."/>
            <person name="Pearson M."/>
            <person name="Priest M."/>
            <person name="Roberts A."/>
            <person name="Saif S."/>
            <person name="Shea T."/>
            <person name="Sisk P."/>
            <person name="Stolte C."/>
            <person name="Sykes S."/>
            <person name="Wortman J."/>
            <person name="Nusbaum C."/>
            <person name="Birren B."/>
        </authorList>
    </citation>
    <scope>NUCLEOTIDE SEQUENCE [LARGE SCALE GENOMIC DNA]</scope>
    <source>
        <strain evidence="10 11">ATCC 51366</strain>
    </source>
</reference>
<accession>H3NN69</accession>
<dbReference type="GO" id="GO:0043590">
    <property type="term" value="C:bacterial nucleoid"/>
    <property type="evidence" value="ECO:0007669"/>
    <property type="project" value="TreeGrafter"/>
</dbReference>
<evidence type="ECO:0000256" key="7">
    <source>
        <dbReference type="ARBA" id="ARBA00033408"/>
    </source>
</evidence>
<dbReference type="PANTHER" id="PTHR11059:SF0">
    <property type="entry name" value="DNA REPAIR PROTEIN RECN"/>
    <property type="match status" value="1"/>
</dbReference>
<dbReference type="GO" id="GO:0009432">
    <property type="term" value="P:SOS response"/>
    <property type="evidence" value="ECO:0007669"/>
    <property type="project" value="TreeGrafter"/>
</dbReference>
<evidence type="ECO:0000256" key="6">
    <source>
        <dbReference type="ARBA" id="ARBA00023204"/>
    </source>
</evidence>
<dbReference type="CDD" id="cd03241">
    <property type="entry name" value="ABC_RecN"/>
    <property type="match status" value="1"/>
</dbReference>